<feature type="compositionally biased region" description="Basic and acidic residues" evidence="16">
    <location>
        <begin position="939"/>
        <end position="955"/>
    </location>
</feature>
<evidence type="ECO:0000313" key="19">
    <source>
        <dbReference type="Proteomes" id="UP000515135"/>
    </source>
</evidence>
<dbReference type="PROSITE" id="PS01159">
    <property type="entry name" value="WW_DOMAIN_1"/>
    <property type="match status" value="1"/>
</dbReference>
<keyword evidence="7" id="KW-0597">Phosphoprotein</keyword>
<dbReference type="InterPro" id="IPR001202">
    <property type="entry name" value="WW_dom"/>
</dbReference>
<evidence type="ECO:0000256" key="9">
    <source>
        <dbReference type="ARBA" id="ARBA00023015"/>
    </source>
</evidence>
<evidence type="ECO:0000256" key="2">
    <source>
        <dbReference type="ARBA" id="ARBA00004496"/>
    </source>
</evidence>
<dbReference type="PROSITE" id="PS50020">
    <property type="entry name" value="WW_DOMAIN_2"/>
    <property type="match status" value="2"/>
</dbReference>
<evidence type="ECO:0000256" key="12">
    <source>
        <dbReference type="ARBA" id="ARBA00023163"/>
    </source>
</evidence>
<dbReference type="Pfam" id="PF25802">
    <property type="entry name" value="WWC1"/>
    <property type="match status" value="1"/>
</dbReference>
<keyword evidence="6" id="KW-0963">Cytoplasm</keyword>
<dbReference type="Pfam" id="PF00397">
    <property type="entry name" value="WW"/>
    <property type="match status" value="2"/>
</dbReference>
<dbReference type="CDD" id="cd00201">
    <property type="entry name" value="WW"/>
    <property type="match status" value="2"/>
</dbReference>
<evidence type="ECO:0000256" key="14">
    <source>
        <dbReference type="ARBA" id="ARBA00025969"/>
    </source>
</evidence>
<keyword evidence="9" id="KW-0805">Transcription regulation</keyword>
<feature type="coiled-coil region" evidence="15">
    <location>
        <begin position="1089"/>
        <end position="1158"/>
    </location>
</feature>
<dbReference type="InterPro" id="IPR000008">
    <property type="entry name" value="C2_dom"/>
</dbReference>
<dbReference type="SMART" id="SM00456">
    <property type="entry name" value="WW"/>
    <property type="match status" value="2"/>
</dbReference>
<evidence type="ECO:0000259" key="18">
    <source>
        <dbReference type="PROSITE" id="PS50020"/>
    </source>
</evidence>
<feature type="compositionally biased region" description="Polar residues" evidence="16">
    <location>
        <begin position="508"/>
        <end position="537"/>
    </location>
</feature>
<feature type="region of interest" description="Disordered" evidence="16">
    <location>
        <begin position="923"/>
        <end position="1024"/>
    </location>
</feature>
<organism evidence="19 20">
    <name type="scientific">Branchiostoma belcheri</name>
    <name type="common">Amphioxus</name>
    <dbReference type="NCBI Taxonomy" id="7741"/>
    <lineage>
        <taxon>Eukaryota</taxon>
        <taxon>Metazoa</taxon>
        <taxon>Chordata</taxon>
        <taxon>Cephalochordata</taxon>
        <taxon>Leptocardii</taxon>
        <taxon>Amphioxiformes</taxon>
        <taxon>Branchiostomatidae</taxon>
        <taxon>Branchiostoma</taxon>
    </lineage>
</organism>
<evidence type="ECO:0000313" key="20">
    <source>
        <dbReference type="RefSeq" id="XP_019625123.1"/>
    </source>
</evidence>
<dbReference type="PANTHER" id="PTHR14791">
    <property type="entry name" value="BOMB/KIRA PROTEINS"/>
    <property type="match status" value="1"/>
</dbReference>
<protein>
    <recommendedName>
        <fullName evidence="4">Protein kibra</fullName>
    </recommendedName>
</protein>
<dbReference type="GO" id="GO:0019900">
    <property type="term" value="F:kinase binding"/>
    <property type="evidence" value="ECO:0007669"/>
    <property type="project" value="TreeGrafter"/>
</dbReference>
<comment type="function">
    <text evidence="13">Regulator of the Hippo/SWH (Sav/Wts/Hpo) signaling pathway, a signaling pathway that plays a pivotal role in organ size control and tumor suppression by restricting proliferation and promoting apoptosis. The core of this pathway is composed of a kinase cascade wherein Hippo (Hpo), in complex with its regulatory protein Salvador (Sav), phosphorylates and activates Warts (Wts) in complex with its regulatory protein Mats, which in turn phosphorylates and inactivates the Yorkie (Yki) oncoprotein. Kibra acts synergistically along with Ex and Mer to regulate the Hippo signaling pathway.</text>
</comment>
<keyword evidence="12" id="KW-0804">Transcription</keyword>
<accession>A0A6P4YL31</accession>
<feature type="compositionally biased region" description="Low complexity" evidence="16">
    <location>
        <begin position="956"/>
        <end position="970"/>
    </location>
</feature>
<evidence type="ECO:0000256" key="4">
    <source>
        <dbReference type="ARBA" id="ARBA00013712"/>
    </source>
</evidence>
<feature type="compositionally biased region" description="Basic and acidic residues" evidence="16">
    <location>
        <begin position="991"/>
        <end position="1003"/>
    </location>
</feature>
<evidence type="ECO:0000256" key="16">
    <source>
        <dbReference type="SAM" id="MobiDB-lite"/>
    </source>
</evidence>
<evidence type="ECO:0000256" key="3">
    <source>
        <dbReference type="ARBA" id="ARBA00010585"/>
    </source>
</evidence>
<feature type="compositionally biased region" description="Polar residues" evidence="16">
    <location>
        <begin position="1004"/>
        <end position="1024"/>
    </location>
</feature>
<feature type="region of interest" description="Disordered" evidence="16">
    <location>
        <begin position="598"/>
        <end position="618"/>
    </location>
</feature>
<reference evidence="20 21" key="1">
    <citation type="submission" date="2025-04" db="UniProtKB">
        <authorList>
            <consortium name="RefSeq"/>
        </authorList>
    </citation>
    <scope>IDENTIFICATION</scope>
    <source>
        <tissue evidence="20 21">Gonad</tissue>
    </source>
</reference>
<dbReference type="InterPro" id="IPR051105">
    <property type="entry name" value="WWC/KIBRA_Hippo_Reg"/>
</dbReference>
<keyword evidence="8" id="KW-0677">Repeat</keyword>
<dbReference type="InterPro" id="IPR057747">
    <property type="entry name" value="WWC1_hairpin"/>
</dbReference>
<feature type="region of interest" description="Disordered" evidence="16">
    <location>
        <begin position="867"/>
        <end position="906"/>
    </location>
</feature>
<keyword evidence="10 15" id="KW-0175">Coiled coil</keyword>
<dbReference type="GO" id="GO:0016324">
    <property type="term" value="C:apical plasma membrane"/>
    <property type="evidence" value="ECO:0007669"/>
    <property type="project" value="UniProtKB-SubCell"/>
</dbReference>
<feature type="domain" description="C2" evidence="17">
    <location>
        <begin position="710"/>
        <end position="835"/>
    </location>
</feature>
<keyword evidence="5" id="KW-1003">Cell membrane</keyword>
<dbReference type="GO" id="GO:0060090">
    <property type="term" value="F:molecular adaptor activity"/>
    <property type="evidence" value="ECO:0007669"/>
    <property type="project" value="TreeGrafter"/>
</dbReference>
<dbReference type="PROSITE" id="PS50004">
    <property type="entry name" value="C2"/>
    <property type="match status" value="1"/>
</dbReference>
<dbReference type="KEGG" id="bbel:109470595"/>
<keyword evidence="19" id="KW-1185">Reference proteome</keyword>
<feature type="region of interest" description="Disordered" evidence="16">
    <location>
        <begin position="430"/>
        <end position="458"/>
    </location>
</feature>
<proteinExistence type="inferred from homology"/>
<dbReference type="InterPro" id="IPR036020">
    <property type="entry name" value="WW_dom_sf"/>
</dbReference>
<dbReference type="SUPFAM" id="SSF49562">
    <property type="entry name" value="C2 domain (Calcium/lipid-binding domain, CaLB)"/>
    <property type="match status" value="1"/>
</dbReference>
<evidence type="ECO:0000256" key="15">
    <source>
        <dbReference type="SAM" id="Coils"/>
    </source>
</evidence>
<dbReference type="GO" id="GO:0035330">
    <property type="term" value="P:regulation of hippo signaling"/>
    <property type="evidence" value="ECO:0007669"/>
    <property type="project" value="TreeGrafter"/>
</dbReference>
<dbReference type="InterPro" id="IPR035892">
    <property type="entry name" value="C2_domain_sf"/>
</dbReference>
<evidence type="ECO:0000256" key="5">
    <source>
        <dbReference type="ARBA" id="ARBA00022475"/>
    </source>
</evidence>
<dbReference type="PANTHER" id="PTHR14791:SF29">
    <property type="entry name" value="PROTEIN KIBRA"/>
    <property type="match status" value="1"/>
</dbReference>
<evidence type="ECO:0000256" key="8">
    <source>
        <dbReference type="ARBA" id="ARBA00022737"/>
    </source>
</evidence>
<dbReference type="GO" id="GO:0016477">
    <property type="term" value="P:cell migration"/>
    <property type="evidence" value="ECO:0007669"/>
    <property type="project" value="TreeGrafter"/>
</dbReference>
<comment type="subcellular location">
    <subcellularLocation>
        <location evidence="1">Apical cell membrane</location>
    </subcellularLocation>
    <subcellularLocation>
        <location evidence="2">Cytoplasm</location>
    </subcellularLocation>
</comment>
<evidence type="ECO:0000256" key="11">
    <source>
        <dbReference type="ARBA" id="ARBA00023136"/>
    </source>
</evidence>
<dbReference type="OrthoDB" id="2020426at2759"/>
<keyword evidence="11" id="KW-0472">Membrane</keyword>
<dbReference type="GeneID" id="109470595"/>
<dbReference type="Pfam" id="PF00168">
    <property type="entry name" value="C2"/>
    <property type="match status" value="1"/>
</dbReference>
<sequence>MHRTNGELPLPPGWQEARDLDGKVYFIDHNTRTTTWVDPRDRHTKPQTFADCIGNELPFGWEEVYDPQVGVYYIDHNTGNNQLEDPREQWRGEQERMLKDYLVTAHQALECKQEIYNIKQERLALAQDEFQHLNDALHGWRSSTSLCSSSSTASTKYDPDLLKAEVATARTRVGRLKREVDQMRSELYYKQKGVDTLQAVEAKMVNGHGNYQRDEAQAIMEELRAIQKNLTLREKEKADLMQSLARLKELFRGSAENLQASSCSLNLYDSSSSLAARSNTASQTDVTGESFQSLGAKLAERARLRLQYDEAKRRVARLQTDLAEIDDQVLPGVADCDKDRLLLISEKEKLLKELKSVNPRKRTEEDREKLADKKRHLEEELNNAKEMSNRVISDRLKLQEKRNTLLQQLQEATRLLTYLETQIKSISTSTLSISSGSSRGSLSNASSRGSLSAASSKGSLSSLSFTDIYGAPQNDISFRDLNQKVEGLLQQGGFIERFRTSISPIHENQVSGASSTDTPISQGPTLQINSKPNDTPKSLTSLSPRSSLSSLSPPGSPSGADAVGAADLFPAVGGGDFDQSQVEAKLAELRLMEAQANLENSPDGNSCPANANTDSSRTVGCSTDLELDFSRPMDINNIINSPLSPISEGIAGVDFPESEESAHLSAGNPRSVSAAISDESVAGDSGVFEASTKRPGEMDEVFCDNEINLESAQVQVGLKYDFTEGQLSIRVEQIRNLSALNVEQGNQICVRAALLPCPPNANFTFATKPTSDLANPVFNELFALPVMENTLYTKTLQMHIWALSTEQEEDCLGCAQISLADFDATCGPAGTVRWYNLLNFKFLQCESRKCSGGSLSDSPQASTPVILEEPAEQSDSVSSEVSRPHPTIAEEDVAPAAQDTQDSSLHRGSPLQIIEEVQQAGLDDTLTPRGGSDTPTPQDCKRLAQEEGSPSRETDTPTPGSQPQTGTQPTLEDIVMCDKETNTEQLLSPDDAVHKGRAKRSDPLRNSTIVRSKTFSPGNRVNKQSGQYVCKLNRSDSDSSMPQYKKGPFIRNSMERRSMRWKKNMQQAASKAQKDKNSKRTSLDLELDLQAFRTKQAQIEEEIVRLKEIKQRLEEHQTRGDGRLPNWVSENELMQRLLVDAEKQLARRMGECAEEERKRQDFLKRANKEMARLRKQSSKDQPEKASFREKMAFFTSVNINVPLPTLPADDV</sequence>
<name>A0A6P4YL31_BRABE</name>
<dbReference type="RefSeq" id="XP_019625123.1">
    <property type="nucleotide sequence ID" value="XM_019769564.1"/>
</dbReference>
<dbReference type="SUPFAM" id="SSF51045">
    <property type="entry name" value="WW domain"/>
    <property type="match status" value="2"/>
</dbReference>
<feature type="compositionally biased region" description="Low complexity" evidence="16">
    <location>
        <begin position="538"/>
        <end position="553"/>
    </location>
</feature>
<dbReference type="AlphaFoldDB" id="A0A6P4YL31"/>
<dbReference type="CDD" id="cd08680">
    <property type="entry name" value="C2_Kibra"/>
    <property type="match status" value="1"/>
</dbReference>
<feature type="region of interest" description="Disordered" evidence="16">
    <location>
        <begin position="357"/>
        <end position="382"/>
    </location>
</feature>
<dbReference type="GO" id="GO:0046621">
    <property type="term" value="P:negative regulation of organ growth"/>
    <property type="evidence" value="ECO:0007669"/>
    <property type="project" value="TreeGrafter"/>
</dbReference>
<feature type="coiled-coil region" evidence="15">
    <location>
        <begin position="294"/>
        <end position="328"/>
    </location>
</feature>
<feature type="domain" description="WW" evidence="18">
    <location>
        <begin position="8"/>
        <end position="41"/>
    </location>
</feature>
<evidence type="ECO:0000256" key="1">
    <source>
        <dbReference type="ARBA" id="ARBA00004221"/>
    </source>
</evidence>
<dbReference type="RefSeq" id="XP_019625124.1">
    <property type="nucleotide sequence ID" value="XM_019769565.1"/>
</dbReference>
<dbReference type="GO" id="GO:0006355">
    <property type="term" value="P:regulation of DNA-templated transcription"/>
    <property type="evidence" value="ECO:0007669"/>
    <property type="project" value="TreeGrafter"/>
</dbReference>
<feature type="region of interest" description="Disordered" evidence="16">
    <location>
        <begin position="508"/>
        <end position="562"/>
    </location>
</feature>
<dbReference type="Gene3D" id="2.60.40.150">
    <property type="entry name" value="C2 domain"/>
    <property type="match status" value="1"/>
</dbReference>
<dbReference type="Gene3D" id="2.20.70.10">
    <property type="match status" value="2"/>
</dbReference>
<comment type="subunit">
    <text evidence="14">Forms a complex with Mer and Ex. Interacts (via domain WW 1) with Ex (via RXPPXY motif). Interacts with Mer, Sav, Hpo and Wts.</text>
</comment>
<dbReference type="InterPro" id="IPR037771">
    <property type="entry name" value="C2_WWC"/>
</dbReference>
<evidence type="ECO:0000313" key="21">
    <source>
        <dbReference type="RefSeq" id="XP_019625124.1"/>
    </source>
</evidence>
<evidence type="ECO:0000256" key="6">
    <source>
        <dbReference type="ARBA" id="ARBA00022490"/>
    </source>
</evidence>
<comment type="similarity">
    <text evidence="3">Belongs to the WWC family. KIBRA subfamily.</text>
</comment>
<evidence type="ECO:0000256" key="10">
    <source>
        <dbReference type="ARBA" id="ARBA00023054"/>
    </source>
</evidence>
<dbReference type="GO" id="GO:0005737">
    <property type="term" value="C:cytoplasm"/>
    <property type="evidence" value="ECO:0007669"/>
    <property type="project" value="UniProtKB-SubCell"/>
</dbReference>
<evidence type="ECO:0000259" key="17">
    <source>
        <dbReference type="PROSITE" id="PS50004"/>
    </source>
</evidence>
<gene>
    <name evidence="20 21" type="primary">LOC109470595</name>
</gene>
<feature type="domain" description="WW" evidence="18">
    <location>
        <begin position="55"/>
        <end position="88"/>
    </location>
</feature>
<dbReference type="Proteomes" id="UP000515135">
    <property type="component" value="Unplaced"/>
</dbReference>
<evidence type="ECO:0000256" key="7">
    <source>
        <dbReference type="ARBA" id="ARBA00022553"/>
    </source>
</evidence>
<evidence type="ECO:0000256" key="13">
    <source>
        <dbReference type="ARBA" id="ARBA00024960"/>
    </source>
</evidence>